<dbReference type="Proteomes" id="UP000681967">
    <property type="component" value="Unassembled WGS sequence"/>
</dbReference>
<organism evidence="1 3">
    <name type="scientific">Rotaria magnacalcarata</name>
    <dbReference type="NCBI Taxonomy" id="392030"/>
    <lineage>
        <taxon>Eukaryota</taxon>
        <taxon>Metazoa</taxon>
        <taxon>Spiralia</taxon>
        <taxon>Gnathifera</taxon>
        <taxon>Rotifera</taxon>
        <taxon>Eurotatoria</taxon>
        <taxon>Bdelloidea</taxon>
        <taxon>Philodinida</taxon>
        <taxon>Philodinidae</taxon>
        <taxon>Rotaria</taxon>
    </lineage>
</organism>
<accession>A0A8S3BF71</accession>
<feature type="non-terminal residue" evidence="1">
    <location>
        <position position="1"/>
    </location>
</feature>
<proteinExistence type="predicted"/>
<gene>
    <name evidence="1" type="ORF">BYL167_LOCUS49172</name>
    <name evidence="2" type="ORF">GIL414_LOCUS53035</name>
</gene>
<dbReference type="EMBL" id="CAJOBH010145722">
    <property type="protein sequence ID" value="CAF4825368.1"/>
    <property type="molecule type" value="Genomic_DNA"/>
</dbReference>
<evidence type="ECO:0000313" key="3">
    <source>
        <dbReference type="Proteomes" id="UP000681967"/>
    </source>
</evidence>
<comment type="caution">
    <text evidence="1">The sequence shown here is derived from an EMBL/GenBank/DDBJ whole genome shotgun (WGS) entry which is preliminary data.</text>
</comment>
<dbReference type="Proteomes" id="UP000681720">
    <property type="component" value="Unassembled WGS sequence"/>
</dbReference>
<dbReference type="AlphaFoldDB" id="A0A8S3BF71"/>
<name>A0A8S3BF71_9BILA</name>
<sequence length="55" mass="6875">MDQERAMMINLSYQKLIMPTFSVRQRRTENPLRERLLVRKFITQLETYYFYQQQA</sequence>
<evidence type="ECO:0000313" key="1">
    <source>
        <dbReference type="EMBL" id="CAF4825368.1"/>
    </source>
</evidence>
<reference evidence="1" key="1">
    <citation type="submission" date="2021-02" db="EMBL/GenBank/DDBJ databases">
        <authorList>
            <person name="Nowell W R."/>
        </authorList>
    </citation>
    <scope>NUCLEOTIDE SEQUENCE</scope>
</reference>
<dbReference type="EMBL" id="CAJOBJ010183088">
    <property type="protein sequence ID" value="CAF4925533.1"/>
    <property type="molecule type" value="Genomic_DNA"/>
</dbReference>
<protein>
    <submittedName>
        <fullName evidence="1">Uncharacterized protein</fullName>
    </submittedName>
</protein>
<evidence type="ECO:0000313" key="2">
    <source>
        <dbReference type="EMBL" id="CAF4925533.1"/>
    </source>
</evidence>